<proteinExistence type="predicted"/>
<dbReference type="Proteomes" id="UP000230002">
    <property type="component" value="Unassembled WGS sequence"/>
</dbReference>
<comment type="caution">
    <text evidence="1">The sequence shown here is derived from an EMBL/GenBank/DDBJ whole genome shotgun (WGS) entry which is preliminary data.</text>
</comment>
<accession>A0A2G8RLP2</accession>
<protein>
    <submittedName>
        <fullName evidence="1">Uncharacterized protein</fullName>
    </submittedName>
</protein>
<evidence type="ECO:0000313" key="2">
    <source>
        <dbReference type="Proteomes" id="UP000230002"/>
    </source>
</evidence>
<reference evidence="1 2" key="1">
    <citation type="journal article" date="2015" name="Sci. Rep.">
        <title>Chromosome-level genome map provides insights into diverse defense mechanisms in the medicinal fungus Ganoderma sinense.</title>
        <authorList>
            <person name="Zhu Y."/>
            <person name="Xu J."/>
            <person name="Sun C."/>
            <person name="Zhou S."/>
            <person name="Xu H."/>
            <person name="Nelson D.R."/>
            <person name="Qian J."/>
            <person name="Song J."/>
            <person name="Luo H."/>
            <person name="Xiang L."/>
            <person name="Li Y."/>
            <person name="Xu Z."/>
            <person name="Ji A."/>
            <person name="Wang L."/>
            <person name="Lu S."/>
            <person name="Hayward A."/>
            <person name="Sun W."/>
            <person name="Li X."/>
            <person name="Schwartz D.C."/>
            <person name="Wang Y."/>
            <person name="Chen S."/>
        </authorList>
    </citation>
    <scope>NUCLEOTIDE SEQUENCE [LARGE SCALE GENOMIC DNA]</scope>
    <source>
        <strain evidence="1 2">ZZ0214-1</strain>
    </source>
</reference>
<evidence type="ECO:0000313" key="1">
    <source>
        <dbReference type="EMBL" id="PIL22437.1"/>
    </source>
</evidence>
<dbReference type="EMBL" id="AYKW01000069">
    <property type="protein sequence ID" value="PIL22437.1"/>
    <property type="molecule type" value="Genomic_DNA"/>
</dbReference>
<keyword evidence="2" id="KW-1185">Reference proteome</keyword>
<sequence>MATKRCYFCWVGRQETAGVGRRFAVRLDMNMLAGRRNCRALGSYTSTGGITSSESASDLVLASSPTASFGSTSLSLRYRSDERLSLLALVDLHDMDRQSRATPSLPVLVQVVLSILQREPAFRKGRTGPNPNVDGGCDRVGAIVQDERVVGRKRRFGWRGHGLEDKFTRSV</sequence>
<dbReference type="AlphaFoldDB" id="A0A2G8RLP2"/>
<organism evidence="1 2">
    <name type="scientific">Ganoderma sinense ZZ0214-1</name>
    <dbReference type="NCBI Taxonomy" id="1077348"/>
    <lineage>
        <taxon>Eukaryota</taxon>
        <taxon>Fungi</taxon>
        <taxon>Dikarya</taxon>
        <taxon>Basidiomycota</taxon>
        <taxon>Agaricomycotina</taxon>
        <taxon>Agaricomycetes</taxon>
        <taxon>Polyporales</taxon>
        <taxon>Polyporaceae</taxon>
        <taxon>Ganoderma</taxon>
    </lineage>
</organism>
<gene>
    <name evidence="1" type="ORF">GSI_15125</name>
</gene>
<name>A0A2G8RLP2_9APHY</name>